<dbReference type="PANTHER" id="PTHR40260:SF2">
    <property type="entry name" value="BLR8190 PROTEIN"/>
    <property type="match status" value="1"/>
</dbReference>
<organism evidence="2 3">
    <name type="scientific">Erwinia mallotivora</name>
    <dbReference type="NCBI Taxonomy" id="69222"/>
    <lineage>
        <taxon>Bacteria</taxon>
        <taxon>Pseudomonadati</taxon>
        <taxon>Pseudomonadota</taxon>
        <taxon>Gammaproteobacteria</taxon>
        <taxon>Enterobacterales</taxon>
        <taxon>Erwiniaceae</taxon>
        <taxon>Erwinia</taxon>
    </lineage>
</organism>
<dbReference type="GO" id="GO:0016491">
    <property type="term" value="F:oxidoreductase activity"/>
    <property type="evidence" value="ECO:0007669"/>
    <property type="project" value="InterPro"/>
</dbReference>
<dbReference type="PATRIC" id="fig|69222.5.peg.1418"/>
<dbReference type="Proteomes" id="UP000019918">
    <property type="component" value="Unassembled WGS sequence"/>
</dbReference>
<dbReference type="NCBIfam" id="TIGR02118">
    <property type="entry name" value="EthD family reductase"/>
    <property type="match status" value="1"/>
</dbReference>
<dbReference type="RefSeq" id="WP_034935715.1">
    <property type="nucleotide sequence ID" value="NZ_JFHN01000035.1"/>
</dbReference>
<gene>
    <name evidence="2" type="ORF">BG55_06900</name>
</gene>
<protein>
    <submittedName>
        <fullName evidence="2">Ethyl tert-butyl ether degradation protein EthD</fullName>
    </submittedName>
</protein>
<accession>A0A014PYX6</accession>
<dbReference type="AlphaFoldDB" id="A0A014PYX6"/>
<reference evidence="2 3" key="1">
    <citation type="submission" date="2014-02" db="EMBL/GenBank/DDBJ databases">
        <title>Draft genome of Erwinia mallotivora strain BT-MARDI, a papaya dieback pathogen.</title>
        <authorList>
            <person name="Redzuan R."/>
            <person name="Abu Bakar N."/>
            <person name="Badrun R."/>
            <person name="Mohd Raih M.F."/>
            <person name="Rozano L."/>
            <person name="Mat Amin N."/>
        </authorList>
    </citation>
    <scope>NUCLEOTIDE SEQUENCE [LARGE SCALE GENOMIC DNA]</scope>
    <source>
        <strain evidence="2 3">BT-MARDI</strain>
    </source>
</reference>
<dbReference type="PANTHER" id="PTHR40260">
    <property type="entry name" value="BLR8190 PROTEIN"/>
    <property type="match status" value="1"/>
</dbReference>
<evidence type="ECO:0000313" key="3">
    <source>
        <dbReference type="Proteomes" id="UP000019918"/>
    </source>
</evidence>
<dbReference type="SUPFAM" id="SSF54909">
    <property type="entry name" value="Dimeric alpha+beta barrel"/>
    <property type="match status" value="1"/>
</dbReference>
<evidence type="ECO:0000259" key="1">
    <source>
        <dbReference type="Pfam" id="PF07110"/>
    </source>
</evidence>
<dbReference type="STRING" id="69222.BG55_06900"/>
<evidence type="ECO:0000313" key="2">
    <source>
        <dbReference type="EMBL" id="EXU76187.1"/>
    </source>
</evidence>
<comment type="caution">
    <text evidence="2">The sequence shown here is derived from an EMBL/GenBank/DDBJ whole genome shotgun (WGS) entry which is preliminary data.</text>
</comment>
<proteinExistence type="predicted"/>
<feature type="domain" description="EthD" evidence="1">
    <location>
        <begin position="18"/>
        <end position="90"/>
    </location>
</feature>
<sequence length="102" mass="11396">MIRYSVLYPHTANGTFDHDYYRDVHLPLIKARMGDKLLSYTIDRITAMPDGSAAPFVAACHLLCQSEEALQQGMSGHVDEIVADVANFTNIASIKWIAEVRE</sequence>
<dbReference type="InterPro" id="IPR011008">
    <property type="entry name" value="Dimeric_a/b-barrel"/>
</dbReference>
<dbReference type="Pfam" id="PF07110">
    <property type="entry name" value="EthD"/>
    <property type="match status" value="1"/>
</dbReference>
<name>A0A014PYX6_9GAMM</name>
<dbReference type="InterPro" id="IPR009799">
    <property type="entry name" value="EthD_dom"/>
</dbReference>
<dbReference type="EMBL" id="JFHN01000035">
    <property type="protein sequence ID" value="EXU76187.1"/>
    <property type="molecule type" value="Genomic_DNA"/>
</dbReference>
<dbReference type="OrthoDB" id="5343971at2"/>
<keyword evidence="3" id="KW-1185">Reference proteome</keyword>
<dbReference type="Gene3D" id="3.30.70.100">
    <property type="match status" value="1"/>
</dbReference>